<sequence>MSTKTLPFQFLTATLLFFDISATTMSSSPDSEGPSSPAAWRLAAGSPPPPPPPKRFFPFPHILLSRALGSRTGRPPTPNSSRLKGAPLEVGDADGAHWEWIFFSANALDEMTNEAMRPGRNQVQTEKNTCSSNS</sequence>
<accession>A0A0A8XZS8</accession>
<feature type="region of interest" description="Disordered" evidence="1">
    <location>
        <begin position="25"/>
        <end position="88"/>
    </location>
</feature>
<organism evidence="3">
    <name type="scientific">Arundo donax</name>
    <name type="common">Giant reed</name>
    <name type="synonym">Donax arundinaceus</name>
    <dbReference type="NCBI Taxonomy" id="35708"/>
    <lineage>
        <taxon>Eukaryota</taxon>
        <taxon>Viridiplantae</taxon>
        <taxon>Streptophyta</taxon>
        <taxon>Embryophyta</taxon>
        <taxon>Tracheophyta</taxon>
        <taxon>Spermatophyta</taxon>
        <taxon>Magnoliopsida</taxon>
        <taxon>Liliopsida</taxon>
        <taxon>Poales</taxon>
        <taxon>Poaceae</taxon>
        <taxon>PACMAD clade</taxon>
        <taxon>Arundinoideae</taxon>
        <taxon>Arundineae</taxon>
        <taxon>Arundo</taxon>
    </lineage>
</organism>
<feature type="compositionally biased region" description="Pro residues" evidence="1">
    <location>
        <begin position="46"/>
        <end position="55"/>
    </location>
</feature>
<feature type="signal peptide" evidence="2">
    <location>
        <begin position="1"/>
        <end position="22"/>
    </location>
</feature>
<feature type="compositionally biased region" description="Low complexity" evidence="1">
    <location>
        <begin position="26"/>
        <end position="37"/>
    </location>
</feature>
<name>A0A0A8XZS8_ARUDO</name>
<reference evidence="3" key="2">
    <citation type="journal article" date="2015" name="Data Brief">
        <title>Shoot transcriptome of the giant reed, Arundo donax.</title>
        <authorList>
            <person name="Barrero R.A."/>
            <person name="Guerrero F.D."/>
            <person name="Moolhuijzen P."/>
            <person name="Goolsby J.A."/>
            <person name="Tidwell J."/>
            <person name="Bellgard S.E."/>
            <person name="Bellgard M.I."/>
        </authorList>
    </citation>
    <scope>NUCLEOTIDE SEQUENCE</scope>
    <source>
        <tissue evidence="3">Shoot tissue taken approximately 20 cm above the soil surface</tissue>
    </source>
</reference>
<dbReference type="EMBL" id="GBRH01280698">
    <property type="protein sequence ID" value="JAD17197.1"/>
    <property type="molecule type" value="Transcribed_RNA"/>
</dbReference>
<dbReference type="AlphaFoldDB" id="A0A0A8XZS8"/>
<reference evidence="3" key="1">
    <citation type="submission" date="2014-09" db="EMBL/GenBank/DDBJ databases">
        <authorList>
            <person name="Magalhaes I.L.F."/>
            <person name="Oliveira U."/>
            <person name="Santos F.R."/>
            <person name="Vidigal T.H.D.A."/>
            <person name="Brescovit A.D."/>
            <person name="Santos A.J."/>
        </authorList>
    </citation>
    <scope>NUCLEOTIDE SEQUENCE</scope>
    <source>
        <tissue evidence="3">Shoot tissue taken approximately 20 cm above the soil surface</tissue>
    </source>
</reference>
<evidence type="ECO:0000313" key="3">
    <source>
        <dbReference type="EMBL" id="JAD17197.1"/>
    </source>
</evidence>
<protein>
    <submittedName>
        <fullName evidence="3">Uncharacterized protein</fullName>
    </submittedName>
</protein>
<keyword evidence="2" id="KW-0732">Signal</keyword>
<evidence type="ECO:0000256" key="2">
    <source>
        <dbReference type="SAM" id="SignalP"/>
    </source>
</evidence>
<proteinExistence type="predicted"/>
<evidence type="ECO:0000256" key="1">
    <source>
        <dbReference type="SAM" id="MobiDB-lite"/>
    </source>
</evidence>
<feature type="chain" id="PRO_5002042020" evidence="2">
    <location>
        <begin position="23"/>
        <end position="134"/>
    </location>
</feature>